<evidence type="ECO:0000256" key="5">
    <source>
        <dbReference type="ARBA" id="ARBA00022741"/>
    </source>
</evidence>
<keyword evidence="10" id="KW-1133">Transmembrane helix</keyword>
<evidence type="ECO:0000256" key="10">
    <source>
        <dbReference type="SAM" id="Phobius"/>
    </source>
</evidence>
<sequence>MRFVPLLPADRPATSAPGRWLLEAALGGVVLLVTYAALRSVGLSGTFDRSTLLILGATALALALARHRFPDAALLGLAVLVGVLPSAAMLTAIVSYTTSRRAGRAWRRDLLLVTAALIPLLVSEVRLDYWQGGRWQYALAQGGVLAVVAVLIPGLVGTAAGQQDQLVGALRERTAAAERAKRSAESESRIQERSRIAAEMHDLVGHRLSLISLHAGGLELALDRQAPQLSGEAEQLRQASRDAMDELRQVLGVLGPLGRDTGTDALTDATGTRADILALVEESRAAGVPVSFDWQGEDLAEVRPQVRRAVNRVVREALTNVHRYAVGAAVEVTVAQLPGSVEVLVVNGAPPIPPTVTTGLGSGRGLDGLRERVAVLGGRLIVGPVPGGEFEVRAVLPTAPPAAGTRAEQATGAGPAPLALPPEAGGRVRRQLASTVSAALGLAGLGVILLLGLGLVQQTRPYDGPPPVSAVHTGMTMSQVTSVVGPDSAPVRSAAAGREPARPSGSTSCLYPYTTWTTESDRLQVTRYCFKSDVLTEISSFTTPLAP</sequence>
<evidence type="ECO:0000256" key="1">
    <source>
        <dbReference type="ARBA" id="ARBA00000085"/>
    </source>
</evidence>
<keyword evidence="10" id="KW-0812">Transmembrane</keyword>
<comment type="caution">
    <text evidence="12">The sequence shown here is derived from an EMBL/GenBank/DDBJ whole genome shotgun (WGS) entry which is preliminary data.</text>
</comment>
<dbReference type="Pfam" id="PF07730">
    <property type="entry name" value="HisKA_3"/>
    <property type="match status" value="1"/>
</dbReference>
<accession>A0A7W7S9W8</accession>
<dbReference type="InterPro" id="IPR050482">
    <property type="entry name" value="Sensor_HK_TwoCompSys"/>
</dbReference>
<evidence type="ECO:0000256" key="9">
    <source>
        <dbReference type="SAM" id="MobiDB-lite"/>
    </source>
</evidence>
<protein>
    <recommendedName>
        <fullName evidence="2">histidine kinase</fullName>
        <ecNumber evidence="2">2.7.13.3</ecNumber>
    </recommendedName>
</protein>
<feature type="transmembrane region" description="Helical" evidence="10">
    <location>
        <begin position="135"/>
        <end position="156"/>
    </location>
</feature>
<feature type="transmembrane region" description="Helical" evidence="10">
    <location>
        <begin position="436"/>
        <end position="456"/>
    </location>
</feature>
<reference evidence="12 13" key="1">
    <citation type="submission" date="2020-08" db="EMBL/GenBank/DDBJ databases">
        <title>Sequencing the genomes of 1000 actinobacteria strains.</title>
        <authorList>
            <person name="Klenk H.-P."/>
        </authorList>
    </citation>
    <scope>NUCLEOTIDE SEQUENCE [LARGE SCALE GENOMIC DNA]</scope>
    <source>
        <strain evidence="12 13">DSM 44786</strain>
    </source>
</reference>
<keyword evidence="7" id="KW-0067">ATP-binding</keyword>
<feature type="domain" description="Signal transduction histidine kinase subgroup 3 dimerisation and phosphoacceptor" evidence="11">
    <location>
        <begin position="192"/>
        <end position="256"/>
    </location>
</feature>
<keyword evidence="5" id="KW-0547">Nucleotide-binding</keyword>
<keyword evidence="13" id="KW-1185">Reference proteome</keyword>
<evidence type="ECO:0000256" key="7">
    <source>
        <dbReference type="ARBA" id="ARBA00022840"/>
    </source>
</evidence>
<dbReference type="GO" id="GO:0005524">
    <property type="term" value="F:ATP binding"/>
    <property type="evidence" value="ECO:0007669"/>
    <property type="project" value="UniProtKB-KW"/>
</dbReference>
<comment type="catalytic activity">
    <reaction evidence="1">
        <text>ATP + protein L-histidine = ADP + protein N-phospho-L-histidine.</text>
        <dbReference type="EC" id="2.7.13.3"/>
    </reaction>
</comment>
<feature type="transmembrane region" description="Helical" evidence="10">
    <location>
        <begin position="50"/>
        <end position="67"/>
    </location>
</feature>
<keyword evidence="6 12" id="KW-0418">Kinase</keyword>
<evidence type="ECO:0000256" key="4">
    <source>
        <dbReference type="ARBA" id="ARBA00022679"/>
    </source>
</evidence>
<organism evidence="12 13">
    <name type="scientific">Kitasatospora gansuensis</name>
    <dbReference type="NCBI Taxonomy" id="258050"/>
    <lineage>
        <taxon>Bacteria</taxon>
        <taxon>Bacillati</taxon>
        <taxon>Actinomycetota</taxon>
        <taxon>Actinomycetes</taxon>
        <taxon>Kitasatosporales</taxon>
        <taxon>Streptomycetaceae</taxon>
        <taxon>Kitasatospora</taxon>
    </lineage>
</organism>
<gene>
    <name evidence="12" type="ORF">F4556_002129</name>
</gene>
<evidence type="ECO:0000313" key="12">
    <source>
        <dbReference type="EMBL" id="MBB4946594.1"/>
    </source>
</evidence>
<dbReference type="Proteomes" id="UP000573327">
    <property type="component" value="Unassembled WGS sequence"/>
</dbReference>
<feature type="transmembrane region" description="Helical" evidence="10">
    <location>
        <begin position="73"/>
        <end position="98"/>
    </location>
</feature>
<dbReference type="InterPro" id="IPR036890">
    <property type="entry name" value="HATPase_C_sf"/>
</dbReference>
<proteinExistence type="predicted"/>
<dbReference type="CDD" id="cd16917">
    <property type="entry name" value="HATPase_UhpB-NarQ-NarX-like"/>
    <property type="match status" value="1"/>
</dbReference>
<dbReference type="SUPFAM" id="SSF55874">
    <property type="entry name" value="ATPase domain of HSP90 chaperone/DNA topoisomerase II/histidine kinase"/>
    <property type="match status" value="1"/>
</dbReference>
<dbReference type="Gene3D" id="3.30.565.10">
    <property type="entry name" value="Histidine kinase-like ATPase, C-terminal domain"/>
    <property type="match status" value="1"/>
</dbReference>
<dbReference type="GO" id="GO:0016020">
    <property type="term" value="C:membrane"/>
    <property type="evidence" value="ECO:0007669"/>
    <property type="project" value="InterPro"/>
</dbReference>
<evidence type="ECO:0000256" key="6">
    <source>
        <dbReference type="ARBA" id="ARBA00022777"/>
    </source>
</evidence>
<feature type="transmembrane region" description="Helical" evidence="10">
    <location>
        <begin position="110"/>
        <end position="129"/>
    </location>
</feature>
<dbReference type="PANTHER" id="PTHR24421">
    <property type="entry name" value="NITRATE/NITRITE SENSOR PROTEIN NARX-RELATED"/>
    <property type="match status" value="1"/>
</dbReference>
<dbReference type="PANTHER" id="PTHR24421:SF10">
    <property type="entry name" value="NITRATE_NITRITE SENSOR PROTEIN NARQ"/>
    <property type="match status" value="1"/>
</dbReference>
<evidence type="ECO:0000256" key="2">
    <source>
        <dbReference type="ARBA" id="ARBA00012438"/>
    </source>
</evidence>
<keyword evidence="3" id="KW-0597">Phosphoprotein</keyword>
<dbReference type="GO" id="GO:0000155">
    <property type="term" value="F:phosphorelay sensor kinase activity"/>
    <property type="evidence" value="ECO:0007669"/>
    <property type="project" value="InterPro"/>
</dbReference>
<keyword evidence="10" id="KW-0472">Membrane</keyword>
<dbReference type="EMBL" id="JACHJR010000001">
    <property type="protein sequence ID" value="MBB4946594.1"/>
    <property type="molecule type" value="Genomic_DNA"/>
</dbReference>
<dbReference type="EC" id="2.7.13.3" evidence="2"/>
<feature type="transmembrane region" description="Helical" evidence="10">
    <location>
        <begin position="20"/>
        <end position="38"/>
    </location>
</feature>
<keyword evidence="8" id="KW-0902">Two-component regulatory system</keyword>
<name>A0A7W7S9W8_9ACTN</name>
<evidence type="ECO:0000256" key="8">
    <source>
        <dbReference type="ARBA" id="ARBA00023012"/>
    </source>
</evidence>
<evidence type="ECO:0000259" key="11">
    <source>
        <dbReference type="Pfam" id="PF07730"/>
    </source>
</evidence>
<dbReference type="AlphaFoldDB" id="A0A7W7S9W8"/>
<dbReference type="RefSeq" id="WP_184913709.1">
    <property type="nucleotide sequence ID" value="NZ_JACHJR010000001.1"/>
</dbReference>
<feature type="region of interest" description="Disordered" evidence="9">
    <location>
        <begin position="485"/>
        <end position="506"/>
    </location>
</feature>
<evidence type="ECO:0000313" key="13">
    <source>
        <dbReference type="Proteomes" id="UP000573327"/>
    </source>
</evidence>
<dbReference type="GO" id="GO:0046983">
    <property type="term" value="F:protein dimerization activity"/>
    <property type="evidence" value="ECO:0007669"/>
    <property type="project" value="InterPro"/>
</dbReference>
<dbReference type="InterPro" id="IPR011712">
    <property type="entry name" value="Sig_transdc_His_kin_sub3_dim/P"/>
</dbReference>
<keyword evidence="4" id="KW-0808">Transferase</keyword>
<evidence type="ECO:0000256" key="3">
    <source>
        <dbReference type="ARBA" id="ARBA00022553"/>
    </source>
</evidence>
<dbReference type="Gene3D" id="1.20.5.1930">
    <property type="match status" value="1"/>
</dbReference>